<dbReference type="EMBL" id="CP000555">
    <property type="protein sequence ID" value="ABM93579.1"/>
    <property type="molecule type" value="Genomic_DNA"/>
</dbReference>
<keyword evidence="2" id="KW-0830">Ubiquinone</keyword>
<dbReference type="InterPro" id="IPR013216">
    <property type="entry name" value="Methyltransf_11"/>
</dbReference>
<dbReference type="HOGENOM" id="CLU_1197943_0_0_4"/>
<dbReference type="Gene3D" id="3.40.50.150">
    <property type="entry name" value="Vaccinia Virus protein VP39"/>
    <property type="match status" value="1"/>
</dbReference>
<proteinExistence type="predicted"/>
<dbReference type="PANTHER" id="PTHR43591">
    <property type="entry name" value="METHYLTRANSFERASE"/>
    <property type="match status" value="1"/>
</dbReference>
<name>A2SDE0_METPP</name>
<dbReference type="InterPro" id="IPR029063">
    <property type="entry name" value="SAM-dependent_MTases_sf"/>
</dbReference>
<dbReference type="SMR" id="A2SDE0"/>
<dbReference type="KEGG" id="mpt:Mpe_A0617"/>
<dbReference type="RefSeq" id="WP_011828217.1">
    <property type="nucleotide sequence ID" value="NC_008825.1"/>
</dbReference>
<accession>A2SDE0</accession>
<feature type="domain" description="Methyltransferase type 11" evidence="1">
    <location>
        <begin position="40"/>
        <end position="131"/>
    </location>
</feature>
<keyword evidence="2" id="KW-0808">Transferase</keyword>
<dbReference type="PANTHER" id="PTHR43591:SF24">
    <property type="entry name" value="2-METHOXY-6-POLYPRENYL-1,4-BENZOQUINOL METHYLASE, MITOCHONDRIAL"/>
    <property type="match status" value="1"/>
</dbReference>
<dbReference type="GO" id="GO:0032259">
    <property type="term" value="P:methylation"/>
    <property type="evidence" value="ECO:0007669"/>
    <property type="project" value="UniProtKB-KW"/>
</dbReference>
<dbReference type="eggNOG" id="COG2226">
    <property type="taxonomic scope" value="Bacteria"/>
</dbReference>
<dbReference type="AlphaFoldDB" id="A2SDE0"/>
<evidence type="ECO:0000313" key="3">
    <source>
        <dbReference type="Proteomes" id="UP000000366"/>
    </source>
</evidence>
<evidence type="ECO:0000259" key="1">
    <source>
        <dbReference type="Pfam" id="PF08241"/>
    </source>
</evidence>
<dbReference type="STRING" id="420662.Mpe_A0617"/>
<keyword evidence="2" id="KW-0489">Methyltransferase</keyword>
<gene>
    <name evidence="2" type="ordered locus">Mpe_A0617</name>
</gene>
<sequence>MSDVYDYLKESLPGDHSRQATAEAVLQARVAKGFAPAKVLDFGCGDGRSIDLFRRMLPQVDWTGVDIEASPEVASRRRQDGRFVTYDGYELPFPDRSFPLVYSHQVLEHVRKPELALREIARVLEPDGLFIGQTSQFEPYHSYSLWNFTVYGFKRIVEDAGMQLAELRPGIDGFTLMRRTYEGRPPEMSKYFSQESPINEEIEKAAGDKRTQVRNFRKLLFCGQFIFVVQLR</sequence>
<keyword evidence="3" id="KW-1185">Reference proteome</keyword>
<dbReference type="GO" id="GO:0008757">
    <property type="term" value="F:S-adenosylmethionine-dependent methyltransferase activity"/>
    <property type="evidence" value="ECO:0007669"/>
    <property type="project" value="InterPro"/>
</dbReference>
<evidence type="ECO:0000313" key="2">
    <source>
        <dbReference type="EMBL" id="ABM93579.1"/>
    </source>
</evidence>
<dbReference type="CDD" id="cd02440">
    <property type="entry name" value="AdoMet_MTases"/>
    <property type="match status" value="1"/>
</dbReference>
<dbReference type="Proteomes" id="UP000000366">
    <property type="component" value="Chromosome"/>
</dbReference>
<dbReference type="Pfam" id="PF08241">
    <property type="entry name" value="Methyltransf_11"/>
    <property type="match status" value="1"/>
</dbReference>
<dbReference type="SUPFAM" id="SSF53335">
    <property type="entry name" value="S-adenosyl-L-methionine-dependent methyltransferases"/>
    <property type="match status" value="1"/>
</dbReference>
<organism evidence="2 3">
    <name type="scientific">Methylibium petroleiphilum (strain ATCC BAA-1232 / LMG 22953 / PM1)</name>
    <dbReference type="NCBI Taxonomy" id="420662"/>
    <lineage>
        <taxon>Bacteria</taxon>
        <taxon>Pseudomonadati</taxon>
        <taxon>Pseudomonadota</taxon>
        <taxon>Betaproteobacteria</taxon>
        <taxon>Burkholderiales</taxon>
        <taxon>Sphaerotilaceae</taxon>
        <taxon>Methylibium</taxon>
    </lineage>
</organism>
<reference evidence="2 3" key="1">
    <citation type="journal article" date="2007" name="J. Bacteriol.">
        <title>Whole-genome analysis of the methyl tert-butyl ether-degrading beta-proteobacterium Methylibium petroleiphilum PM1.</title>
        <authorList>
            <person name="Kane S.R."/>
            <person name="Chakicherla A.Y."/>
            <person name="Chain P.S.G."/>
            <person name="Schmidt R."/>
            <person name="Shin M.W."/>
            <person name="Legler T.C."/>
            <person name="Scow K.M."/>
            <person name="Larimer F.W."/>
            <person name="Lucas S.M."/>
            <person name="Richardson P.M."/>
            <person name="Hristova K.R."/>
        </authorList>
    </citation>
    <scope>NUCLEOTIDE SEQUENCE [LARGE SCALE GENOMIC DNA]</scope>
    <source>
        <strain evidence="3">ATCC BAA-1232 / LMG 22953 / PM1</strain>
    </source>
</reference>
<protein>
    <submittedName>
        <fullName evidence="2">Methylase involved in ubiquinone/menaquinone biosynthesis-like protein</fullName>
    </submittedName>
</protein>